<evidence type="ECO:0000313" key="3">
    <source>
        <dbReference type="Proteomes" id="UP000295433"/>
    </source>
</evidence>
<organism evidence="2 3">
    <name type="scientific">Samsonia erythrinae</name>
    <dbReference type="NCBI Taxonomy" id="160434"/>
    <lineage>
        <taxon>Bacteria</taxon>
        <taxon>Pseudomonadati</taxon>
        <taxon>Pseudomonadota</taxon>
        <taxon>Gammaproteobacteria</taxon>
        <taxon>Enterobacterales</taxon>
        <taxon>Pectobacteriaceae</taxon>
        <taxon>Samsonia</taxon>
    </lineage>
</organism>
<evidence type="ECO:0000256" key="1">
    <source>
        <dbReference type="SAM" id="Phobius"/>
    </source>
</evidence>
<keyword evidence="1" id="KW-1133">Transmembrane helix</keyword>
<evidence type="ECO:0000313" key="2">
    <source>
        <dbReference type="EMBL" id="TCV08776.1"/>
    </source>
</evidence>
<keyword evidence="3" id="KW-1185">Reference proteome</keyword>
<accession>A0A4R3VTS3</accession>
<protein>
    <submittedName>
        <fullName evidence="2">Uncharacterized protein</fullName>
    </submittedName>
</protein>
<gene>
    <name evidence="2" type="ORF">EDC54_101285</name>
</gene>
<reference evidence="2 3" key="1">
    <citation type="submission" date="2019-03" db="EMBL/GenBank/DDBJ databases">
        <title>Genomic Encyclopedia of Type Strains, Phase IV (KMG-IV): sequencing the most valuable type-strain genomes for metagenomic binning, comparative biology and taxonomic classification.</title>
        <authorList>
            <person name="Goeker M."/>
        </authorList>
    </citation>
    <scope>NUCLEOTIDE SEQUENCE [LARGE SCALE GENOMIC DNA]</scope>
    <source>
        <strain evidence="2 3">DSM 16730</strain>
    </source>
</reference>
<dbReference type="AlphaFoldDB" id="A0A4R3VTS3"/>
<keyword evidence="1" id="KW-0472">Membrane</keyword>
<dbReference type="EMBL" id="SMBY01000001">
    <property type="protein sequence ID" value="TCV08776.1"/>
    <property type="molecule type" value="Genomic_DNA"/>
</dbReference>
<sequence>MRCHQNAGRESGIFFILTHVTPSLSSINSIGIILIICPYSLGFFATMYPSYLKQHNRWLVKFAPGDFILRLPFVCNAMIPI</sequence>
<name>A0A4R3VTS3_9GAMM</name>
<dbReference type="Proteomes" id="UP000295433">
    <property type="component" value="Unassembled WGS sequence"/>
</dbReference>
<proteinExistence type="predicted"/>
<comment type="caution">
    <text evidence="2">The sequence shown here is derived from an EMBL/GenBank/DDBJ whole genome shotgun (WGS) entry which is preliminary data.</text>
</comment>
<keyword evidence="1" id="KW-0812">Transmembrane</keyword>
<feature type="transmembrane region" description="Helical" evidence="1">
    <location>
        <begin position="27"/>
        <end position="48"/>
    </location>
</feature>